<proteinExistence type="predicted"/>
<keyword evidence="1" id="KW-1133">Transmembrane helix</keyword>
<feature type="transmembrane region" description="Helical" evidence="1">
    <location>
        <begin position="20"/>
        <end position="40"/>
    </location>
</feature>
<organism evidence="2 3">
    <name type="scientific">Tetrahymena thermophila (strain SB210)</name>
    <dbReference type="NCBI Taxonomy" id="312017"/>
    <lineage>
        <taxon>Eukaryota</taxon>
        <taxon>Sar</taxon>
        <taxon>Alveolata</taxon>
        <taxon>Ciliophora</taxon>
        <taxon>Intramacronucleata</taxon>
        <taxon>Oligohymenophorea</taxon>
        <taxon>Hymenostomatida</taxon>
        <taxon>Tetrahymenina</taxon>
        <taxon>Tetrahymenidae</taxon>
        <taxon>Tetrahymena</taxon>
    </lineage>
</organism>
<evidence type="ECO:0000256" key="1">
    <source>
        <dbReference type="SAM" id="Phobius"/>
    </source>
</evidence>
<dbReference type="Proteomes" id="UP000009168">
    <property type="component" value="Unassembled WGS sequence"/>
</dbReference>
<dbReference type="GeneID" id="24438918"/>
<name>W7XHM2_TETTS</name>
<reference evidence="3" key="1">
    <citation type="journal article" date="2006" name="PLoS Biol.">
        <title>Macronuclear genome sequence of the ciliate Tetrahymena thermophila, a model eukaryote.</title>
        <authorList>
            <person name="Eisen J.A."/>
            <person name="Coyne R.S."/>
            <person name="Wu M."/>
            <person name="Wu D."/>
            <person name="Thiagarajan M."/>
            <person name="Wortman J.R."/>
            <person name="Badger J.H."/>
            <person name="Ren Q."/>
            <person name="Amedeo P."/>
            <person name="Jones K.M."/>
            <person name="Tallon L.J."/>
            <person name="Delcher A.L."/>
            <person name="Salzberg S.L."/>
            <person name="Silva J.C."/>
            <person name="Haas B.J."/>
            <person name="Majoros W.H."/>
            <person name="Farzad M."/>
            <person name="Carlton J.M."/>
            <person name="Smith R.K. Jr."/>
            <person name="Garg J."/>
            <person name="Pearlman R.E."/>
            <person name="Karrer K.M."/>
            <person name="Sun L."/>
            <person name="Manning G."/>
            <person name="Elde N.C."/>
            <person name="Turkewitz A.P."/>
            <person name="Asai D.J."/>
            <person name="Wilkes D.E."/>
            <person name="Wang Y."/>
            <person name="Cai H."/>
            <person name="Collins K."/>
            <person name="Stewart B.A."/>
            <person name="Lee S.R."/>
            <person name="Wilamowska K."/>
            <person name="Weinberg Z."/>
            <person name="Ruzzo W.L."/>
            <person name="Wloga D."/>
            <person name="Gaertig J."/>
            <person name="Frankel J."/>
            <person name="Tsao C.-C."/>
            <person name="Gorovsky M.A."/>
            <person name="Keeling P.J."/>
            <person name="Waller R.F."/>
            <person name="Patron N.J."/>
            <person name="Cherry J.M."/>
            <person name="Stover N.A."/>
            <person name="Krieger C.J."/>
            <person name="del Toro C."/>
            <person name="Ryder H.F."/>
            <person name="Williamson S.C."/>
            <person name="Barbeau R.A."/>
            <person name="Hamilton E.P."/>
            <person name="Orias E."/>
        </authorList>
    </citation>
    <scope>NUCLEOTIDE SEQUENCE [LARGE SCALE GENOMIC DNA]</scope>
    <source>
        <strain evidence="3">SB210</strain>
    </source>
</reference>
<dbReference type="RefSeq" id="XP_012654907.1">
    <property type="nucleotide sequence ID" value="XM_012799453.1"/>
</dbReference>
<keyword evidence="1" id="KW-0472">Membrane</keyword>
<dbReference type="AlphaFoldDB" id="W7XHM2"/>
<accession>W7XHM2</accession>
<keyword evidence="1 2" id="KW-0812">Transmembrane</keyword>
<evidence type="ECO:0000313" key="2">
    <source>
        <dbReference type="EMBL" id="EWS72624.1"/>
    </source>
</evidence>
<evidence type="ECO:0000313" key="3">
    <source>
        <dbReference type="Proteomes" id="UP000009168"/>
    </source>
</evidence>
<dbReference type="InParanoid" id="W7XHM2"/>
<gene>
    <name evidence="2" type="ORF">TTHERM_000429909</name>
</gene>
<sequence length="155" mass="18997">MLYSQIINLNILSTAKRRNYIFLVILNPFQIIIFLIKLFFFKKVFKPTIKNLSIQYIISATHILVKSLFSFLEDVIPKVYINLVWIFYLRYKFVDNIQQILIFKFRKFVHQTFYFARQMFVVFNLTYEMNILNTTQQNKFVLKILFHSRQKHHLR</sequence>
<protein>
    <submittedName>
        <fullName evidence="2">Transmembrane protein, putative</fullName>
    </submittedName>
</protein>
<dbReference type="EMBL" id="GG662532">
    <property type="protein sequence ID" value="EWS72624.1"/>
    <property type="molecule type" value="Genomic_DNA"/>
</dbReference>
<dbReference type="KEGG" id="tet:TTHERM_000429909"/>
<keyword evidence="3" id="KW-1185">Reference proteome</keyword>